<keyword evidence="7" id="KW-1185">Reference proteome</keyword>
<proteinExistence type="predicted"/>
<name>A0AAD5P5J3_ACENE</name>
<protein>
    <recommendedName>
        <fullName evidence="8">Hexosyltransferase</fullName>
    </recommendedName>
</protein>
<feature type="transmembrane region" description="Helical" evidence="5">
    <location>
        <begin position="44"/>
        <end position="63"/>
    </location>
</feature>
<evidence type="ECO:0000256" key="2">
    <source>
        <dbReference type="ARBA" id="ARBA00022676"/>
    </source>
</evidence>
<keyword evidence="2" id="KW-0328">Glycosyltransferase</keyword>
<dbReference type="InterPro" id="IPR029044">
    <property type="entry name" value="Nucleotide-diphossugar_trans"/>
</dbReference>
<evidence type="ECO:0000256" key="3">
    <source>
        <dbReference type="ARBA" id="ARBA00022679"/>
    </source>
</evidence>
<evidence type="ECO:0000313" key="7">
    <source>
        <dbReference type="Proteomes" id="UP001064489"/>
    </source>
</evidence>
<comment type="caution">
    <text evidence="6">The sequence shown here is derived from an EMBL/GenBank/DDBJ whole genome shotgun (WGS) entry which is preliminary data.</text>
</comment>
<evidence type="ECO:0008006" key="8">
    <source>
        <dbReference type="Google" id="ProtNLM"/>
    </source>
</evidence>
<reference evidence="6 7" key="1">
    <citation type="journal article" date="2022" name="Plant J.">
        <title>Strategies of tolerance reflected in two North American maple genomes.</title>
        <authorList>
            <person name="McEvoy S.L."/>
            <person name="Sezen U.U."/>
            <person name="Trouern-Trend A."/>
            <person name="McMahon S.M."/>
            <person name="Schaberg P.G."/>
            <person name="Yang J."/>
            <person name="Wegrzyn J.L."/>
            <person name="Swenson N.G."/>
        </authorList>
    </citation>
    <scope>NUCLEOTIDE SEQUENCE [LARGE SCALE GENOMIC DNA]</scope>
    <source>
        <strain evidence="6">91603</strain>
    </source>
</reference>
<dbReference type="PANTHER" id="PTHR13778:SF47">
    <property type="entry name" value="LIPOPOLYSACCHARIDE 1,3-GALACTOSYLTRANSFERASE"/>
    <property type="match status" value="1"/>
</dbReference>
<dbReference type="PANTHER" id="PTHR13778">
    <property type="entry name" value="GLYCOSYLTRANSFERASE 8 DOMAIN-CONTAINING PROTEIN"/>
    <property type="match status" value="1"/>
</dbReference>
<dbReference type="Proteomes" id="UP001064489">
    <property type="component" value="Chromosome 13"/>
</dbReference>
<dbReference type="AlphaFoldDB" id="A0AAD5P5J3"/>
<keyword evidence="5" id="KW-1133">Transmembrane helix</keyword>
<sequence length="389" mass="43951">MGSSYLQWRSSATNRRTPQTAHDPNSLGPQRTQLMHHSPTPKPIFQFIAFGLILFLTFLQFLLPATHFRHPSDPFRNWLPLHSNASNMRASSNGNSSGREDENGILHIVSWMDCLDLRLLAVLANSTLSASRYPDLVHFHLFIPKGDEDKVSFFKLKVLFPHSNLEIHGQEEVKQVIRTSFSGANHSIINFEEIAPFVIPSGHKFLSKFIYLSPNVIVKGRVEQLIGVDLSTYAIAVAEDCSKRLDTYVNWDVLDAIQRSASKPWVSETPYAKNSCMPDLSVLLIDARKSENDFLEAFLWWSKVLNSSERSRGRNPATALALYNRYLKLSSSWLVKDSILTVVTDSLIFRYDGPKTVCSEFGDGAALESDRGNFWLEYLPPMSDRILGS</sequence>
<feature type="region of interest" description="Disordered" evidence="4">
    <location>
        <begin position="1"/>
        <end position="35"/>
    </location>
</feature>
<dbReference type="EMBL" id="JAJSOW010000002">
    <property type="protein sequence ID" value="KAI9198649.1"/>
    <property type="molecule type" value="Genomic_DNA"/>
</dbReference>
<organism evidence="6 7">
    <name type="scientific">Acer negundo</name>
    <name type="common">Box elder</name>
    <dbReference type="NCBI Taxonomy" id="4023"/>
    <lineage>
        <taxon>Eukaryota</taxon>
        <taxon>Viridiplantae</taxon>
        <taxon>Streptophyta</taxon>
        <taxon>Embryophyta</taxon>
        <taxon>Tracheophyta</taxon>
        <taxon>Spermatophyta</taxon>
        <taxon>Magnoliopsida</taxon>
        <taxon>eudicotyledons</taxon>
        <taxon>Gunneridae</taxon>
        <taxon>Pentapetalae</taxon>
        <taxon>rosids</taxon>
        <taxon>malvids</taxon>
        <taxon>Sapindales</taxon>
        <taxon>Sapindaceae</taxon>
        <taxon>Hippocastanoideae</taxon>
        <taxon>Acereae</taxon>
        <taxon>Acer</taxon>
    </lineage>
</organism>
<accession>A0AAD5P5J3</accession>
<keyword evidence="3" id="KW-0808">Transferase</keyword>
<dbReference type="GO" id="GO:0016757">
    <property type="term" value="F:glycosyltransferase activity"/>
    <property type="evidence" value="ECO:0007669"/>
    <property type="project" value="UniProtKB-KW"/>
</dbReference>
<keyword evidence="5" id="KW-0812">Transmembrane</keyword>
<evidence type="ECO:0000256" key="5">
    <source>
        <dbReference type="SAM" id="Phobius"/>
    </source>
</evidence>
<evidence type="ECO:0000256" key="4">
    <source>
        <dbReference type="SAM" id="MobiDB-lite"/>
    </source>
</evidence>
<evidence type="ECO:0000256" key="1">
    <source>
        <dbReference type="ARBA" id="ARBA00004877"/>
    </source>
</evidence>
<gene>
    <name evidence="6" type="ORF">LWI28_019666</name>
</gene>
<keyword evidence="5" id="KW-0472">Membrane</keyword>
<dbReference type="InterPro" id="IPR050748">
    <property type="entry name" value="Glycosyltrans_8_dom-fam"/>
</dbReference>
<dbReference type="Gene3D" id="3.90.550.10">
    <property type="entry name" value="Spore Coat Polysaccharide Biosynthesis Protein SpsA, Chain A"/>
    <property type="match status" value="1"/>
</dbReference>
<dbReference type="GO" id="GO:0005794">
    <property type="term" value="C:Golgi apparatus"/>
    <property type="evidence" value="ECO:0007669"/>
    <property type="project" value="TreeGrafter"/>
</dbReference>
<dbReference type="SUPFAM" id="SSF53448">
    <property type="entry name" value="Nucleotide-diphospho-sugar transferases"/>
    <property type="match status" value="1"/>
</dbReference>
<evidence type="ECO:0000313" key="6">
    <source>
        <dbReference type="EMBL" id="KAI9198649.1"/>
    </source>
</evidence>
<comment type="pathway">
    <text evidence="1">Glycan metabolism; pectin biosynthesis.</text>
</comment>